<keyword evidence="2" id="KW-0472">Membrane</keyword>
<feature type="transmembrane region" description="Helical" evidence="2">
    <location>
        <begin position="207"/>
        <end position="227"/>
    </location>
</feature>
<gene>
    <name evidence="3" type="ORF">Dac01nite_20460</name>
</gene>
<dbReference type="Proteomes" id="UP000652354">
    <property type="component" value="Unassembled WGS sequence"/>
</dbReference>
<evidence type="ECO:0000256" key="2">
    <source>
        <dbReference type="SAM" id="Phobius"/>
    </source>
</evidence>
<proteinExistence type="predicted"/>
<evidence type="ECO:0000256" key="1">
    <source>
        <dbReference type="SAM" id="MobiDB-lite"/>
    </source>
</evidence>
<organism evidence="3 4">
    <name type="scientific">Demequina activiva</name>
    <dbReference type="NCBI Taxonomy" id="1582364"/>
    <lineage>
        <taxon>Bacteria</taxon>
        <taxon>Bacillati</taxon>
        <taxon>Actinomycetota</taxon>
        <taxon>Actinomycetes</taxon>
        <taxon>Micrococcales</taxon>
        <taxon>Demequinaceae</taxon>
        <taxon>Demequina</taxon>
    </lineage>
</organism>
<keyword evidence="2" id="KW-0812">Transmembrane</keyword>
<feature type="region of interest" description="Disordered" evidence="1">
    <location>
        <begin position="107"/>
        <end position="143"/>
    </location>
</feature>
<comment type="caution">
    <text evidence="3">The sequence shown here is derived from an EMBL/GenBank/DDBJ whole genome shotgun (WGS) entry which is preliminary data.</text>
</comment>
<keyword evidence="4" id="KW-1185">Reference proteome</keyword>
<dbReference type="RefSeq" id="WP_203656627.1">
    <property type="nucleotide sequence ID" value="NZ_BONR01000004.1"/>
</dbReference>
<evidence type="ECO:0000313" key="3">
    <source>
        <dbReference type="EMBL" id="GIG55294.1"/>
    </source>
</evidence>
<keyword evidence="2" id="KW-1133">Transmembrane helix</keyword>
<dbReference type="EMBL" id="BONR01000004">
    <property type="protein sequence ID" value="GIG55294.1"/>
    <property type="molecule type" value="Genomic_DNA"/>
</dbReference>
<feature type="compositionally biased region" description="Low complexity" evidence="1">
    <location>
        <begin position="107"/>
        <end position="135"/>
    </location>
</feature>
<sequence length="314" mass="32725">MSLRTTALIAGVIGVLLLAVGLIANAQRPPRDVTPSAAVDTGIVVVEPEMIAFAGEDRIGFSGEGDLVALTARPADAHAWLVGREATELTGQPDWESLSTADVAIEEPQPTASPSASASPSEAASPSPSPSASAGEEAEDAEPVDVLAQTSQDHWRDERRGQDRLSIVAADVPAGETLVVVSRDGSPLTSVDMSVTRDVQDGWITPLIWWGVFLTLAGIIALVLRFIDVRPAQAKGEEWIAKRQKVGEEDDPSPGTRRARRAAGEHLPETSLDEEAVTSASAGSAPSAPSSPPASSNTDPASAPSVDRDGQERP</sequence>
<evidence type="ECO:0000313" key="4">
    <source>
        <dbReference type="Proteomes" id="UP000652354"/>
    </source>
</evidence>
<feature type="region of interest" description="Disordered" evidence="1">
    <location>
        <begin position="243"/>
        <end position="314"/>
    </location>
</feature>
<protein>
    <submittedName>
        <fullName evidence="3">Uncharacterized protein</fullName>
    </submittedName>
</protein>
<feature type="compositionally biased region" description="Low complexity" evidence="1">
    <location>
        <begin position="279"/>
        <end position="305"/>
    </location>
</feature>
<dbReference type="AlphaFoldDB" id="A0A919Q3C7"/>
<reference evidence="3" key="1">
    <citation type="submission" date="2021-01" db="EMBL/GenBank/DDBJ databases">
        <title>Whole genome shotgun sequence of Demequina activiva NBRC 110675.</title>
        <authorList>
            <person name="Komaki H."/>
            <person name="Tamura T."/>
        </authorList>
    </citation>
    <scope>NUCLEOTIDE SEQUENCE</scope>
    <source>
        <strain evidence="3">NBRC 110675</strain>
    </source>
</reference>
<accession>A0A919Q3C7</accession>
<name>A0A919Q3C7_9MICO</name>